<evidence type="ECO:0000313" key="1">
    <source>
        <dbReference type="EMBL" id="ALJ91444.1"/>
    </source>
</evidence>
<evidence type="ECO:0000313" key="2">
    <source>
        <dbReference type="Proteomes" id="UP000058660"/>
    </source>
</evidence>
<dbReference type="RefSeq" id="WP_003044553.1">
    <property type="nucleotide sequence ID" value="NZ_CP010822.1"/>
</dbReference>
<keyword evidence="2" id="KW-1185">Reference proteome</keyword>
<name>A0ABM5VMX9_THEA5</name>
<dbReference type="Proteomes" id="UP000058660">
    <property type="component" value="Chromosome"/>
</dbReference>
<organism evidence="1 2">
    <name type="scientific">Thermus aquaticus (strain ATCC BAA-2747 / Y51MC23)</name>
    <dbReference type="NCBI Taxonomy" id="498848"/>
    <lineage>
        <taxon>Bacteria</taxon>
        <taxon>Thermotogati</taxon>
        <taxon>Deinococcota</taxon>
        <taxon>Deinococci</taxon>
        <taxon>Thermales</taxon>
        <taxon>Thermaceae</taxon>
        <taxon>Thermus</taxon>
    </lineage>
</organism>
<proteinExistence type="predicted"/>
<reference evidence="2" key="1">
    <citation type="journal article" date="2015" name="PLoS ONE">
        <title>Complete Genome Sequence of Thermus aquaticus Y51MC23.</title>
        <authorList>
            <person name="Brumm P.J."/>
            <person name="Monsma S."/>
            <person name="Keough B."/>
            <person name="Jasinovica S."/>
            <person name="Ferguson E."/>
            <person name="Schoenfeld T."/>
            <person name="Lodes M."/>
            <person name="Mead D.A."/>
        </authorList>
    </citation>
    <scope>NUCLEOTIDE SEQUENCE [LARGE SCALE GENOMIC DNA]</scope>
    <source>
        <strain evidence="2">BAA-2747 / Y51MC23</strain>
    </source>
</reference>
<sequence length="100" mass="10403">MQVLVLGVNAYTRKDGTRSARVVVASTPSSSNFRGLNATEIEALPEIADAMTAFPAIYALDVEMRVASGFGGNRNQVAPVITSARLVAPVGPLKGEGVKS</sequence>
<gene>
    <name evidence="1" type="ORF">TO73_1605</name>
</gene>
<dbReference type="EMBL" id="CP010822">
    <property type="protein sequence ID" value="ALJ91444.1"/>
    <property type="molecule type" value="Genomic_DNA"/>
</dbReference>
<protein>
    <submittedName>
        <fullName evidence="1">Uncharacterized protein</fullName>
    </submittedName>
</protein>
<accession>A0ABM5VMX9</accession>